<dbReference type="PANTHER" id="PTHR43895:SF32">
    <property type="entry name" value="SERINE_THREONINE-PROTEIN KINASE CHK1"/>
    <property type="match status" value="1"/>
</dbReference>
<evidence type="ECO:0000313" key="10">
    <source>
        <dbReference type="EMBL" id="CAA7044702.1"/>
    </source>
</evidence>
<name>A0A6D2KA91_9BRAS</name>
<reference evidence="10" key="1">
    <citation type="submission" date="2020-01" db="EMBL/GenBank/DDBJ databases">
        <authorList>
            <person name="Mishra B."/>
        </authorList>
    </citation>
    <scope>NUCLEOTIDE SEQUENCE [LARGE SCALE GENOMIC DNA]</scope>
</reference>
<dbReference type="InterPro" id="IPR000719">
    <property type="entry name" value="Prot_kinase_dom"/>
</dbReference>
<comment type="catalytic activity">
    <reaction evidence="8">
        <text>L-seryl-[protein] + ATP = O-phospho-L-seryl-[protein] + ADP + H(+)</text>
        <dbReference type="Rhea" id="RHEA:17989"/>
        <dbReference type="Rhea" id="RHEA-COMP:9863"/>
        <dbReference type="Rhea" id="RHEA-COMP:11604"/>
        <dbReference type="ChEBI" id="CHEBI:15378"/>
        <dbReference type="ChEBI" id="CHEBI:29999"/>
        <dbReference type="ChEBI" id="CHEBI:30616"/>
        <dbReference type="ChEBI" id="CHEBI:83421"/>
        <dbReference type="ChEBI" id="CHEBI:456216"/>
        <dbReference type="EC" id="2.7.11.1"/>
    </reaction>
</comment>
<keyword evidence="2" id="KW-0723">Serine/threonine-protein kinase</keyword>
<dbReference type="PROSITE" id="PS50011">
    <property type="entry name" value="PROTEIN_KINASE_DOM"/>
    <property type="match status" value="1"/>
</dbReference>
<evidence type="ECO:0000256" key="7">
    <source>
        <dbReference type="ARBA" id="ARBA00047899"/>
    </source>
</evidence>
<evidence type="ECO:0000256" key="6">
    <source>
        <dbReference type="ARBA" id="ARBA00022840"/>
    </source>
</evidence>
<dbReference type="Pfam" id="PF00069">
    <property type="entry name" value="Pkinase"/>
    <property type="match status" value="1"/>
</dbReference>
<keyword evidence="6" id="KW-0067">ATP-binding</keyword>
<evidence type="ECO:0000256" key="1">
    <source>
        <dbReference type="ARBA" id="ARBA00012513"/>
    </source>
</evidence>
<dbReference type="InterPro" id="IPR011009">
    <property type="entry name" value="Kinase-like_dom_sf"/>
</dbReference>
<dbReference type="GO" id="GO:0007165">
    <property type="term" value="P:signal transduction"/>
    <property type="evidence" value="ECO:0007669"/>
    <property type="project" value="TreeGrafter"/>
</dbReference>
<gene>
    <name evidence="10" type="ORF">MERR_LOCUS31937</name>
</gene>
<dbReference type="Gene3D" id="1.10.510.10">
    <property type="entry name" value="Transferase(Phosphotransferase) domain 1"/>
    <property type="match status" value="1"/>
</dbReference>
<dbReference type="EMBL" id="CACVBM020001307">
    <property type="protein sequence ID" value="CAA7044702.1"/>
    <property type="molecule type" value="Genomic_DNA"/>
</dbReference>
<dbReference type="GO" id="GO:0005524">
    <property type="term" value="F:ATP binding"/>
    <property type="evidence" value="ECO:0007669"/>
    <property type="project" value="UniProtKB-KW"/>
</dbReference>
<keyword evidence="5" id="KW-0418">Kinase</keyword>
<dbReference type="PANTHER" id="PTHR43895">
    <property type="entry name" value="CALCIUM/CALMODULIN-DEPENDENT PROTEIN KINASE KINASE-RELATED"/>
    <property type="match status" value="1"/>
</dbReference>
<comment type="catalytic activity">
    <reaction evidence="7">
        <text>L-threonyl-[protein] + ATP = O-phospho-L-threonyl-[protein] + ADP + H(+)</text>
        <dbReference type="Rhea" id="RHEA:46608"/>
        <dbReference type="Rhea" id="RHEA-COMP:11060"/>
        <dbReference type="Rhea" id="RHEA-COMP:11605"/>
        <dbReference type="ChEBI" id="CHEBI:15378"/>
        <dbReference type="ChEBI" id="CHEBI:30013"/>
        <dbReference type="ChEBI" id="CHEBI:30616"/>
        <dbReference type="ChEBI" id="CHEBI:61977"/>
        <dbReference type="ChEBI" id="CHEBI:456216"/>
        <dbReference type="EC" id="2.7.11.1"/>
    </reaction>
</comment>
<dbReference type="Proteomes" id="UP000467841">
    <property type="component" value="Unassembled WGS sequence"/>
</dbReference>
<evidence type="ECO:0000256" key="5">
    <source>
        <dbReference type="ARBA" id="ARBA00022777"/>
    </source>
</evidence>
<dbReference type="AlphaFoldDB" id="A0A6D2KA91"/>
<dbReference type="SUPFAM" id="SSF56112">
    <property type="entry name" value="Protein kinase-like (PK-like)"/>
    <property type="match status" value="1"/>
</dbReference>
<keyword evidence="11" id="KW-1185">Reference proteome</keyword>
<comment type="caution">
    <text evidence="10">The sequence shown here is derived from an EMBL/GenBank/DDBJ whole genome shotgun (WGS) entry which is preliminary data.</text>
</comment>
<evidence type="ECO:0000256" key="3">
    <source>
        <dbReference type="ARBA" id="ARBA00022679"/>
    </source>
</evidence>
<evidence type="ECO:0000313" key="11">
    <source>
        <dbReference type="Proteomes" id="UP000467841"/>
    </source>
</evidence>
<accession>A0A6D2KA91</accession>
<keyword evidence="3" id="KW-0808">Transferase</keyword>
<evidence type="ECO:0000259" key="9">
    <source>
        <dbReference type="PROSITE" id="PS50011"/>
    </source>
</evidence>
<sequence>MVVRKVGKSELGRRSGEGTVAKVKYASEHANGECVAMKTVDHRSTIKRKKNYGKSWWIAFKNEIYTLSKIEHMNLVKLYGFPEHEDDKVIVVEYVSNGTRREHLDGFSKFIKTQVYTVIAFKWNNVLRLRLM</sequence>
<keyword evidence="4" id="KW-0547">Nucleotide-binding</keyword>
<dbReference type="EC" id="2.7.11.1" evidence="1"/>
<dbReference type="OrthoDB" id="4062651at2759"/>
<dbReference type="GO" id="GO:0004674">
    <property type="term" value="F:protein serine/threonine kinase activity"/>
    <property type="evidence" value="ECO:0007669"/>
    <property type="project" value="UniProtKB-KW"/>
</dbReference>
<protein>
    <recommendedName>
        <fullName evidence="1">non-specific serine/threonine protein kinase</fullName>
        <ecNumber evidence="1">2.7.11.1</ecNumber>
    </recommendedName>
</protein>
<proteinExistence type="predicted"/>
<evidence type="ECO:0000256" key="8">
    <source>
        <dbReference type="ARBA" id="ARBA00048679"/>
    </source>
</evidence>
<evidence type="ECO:0000256" key="2">
    <source>
        <dbReference type="ARBA" id="ARBA00022527"/>
    </source>
</evidence>
<feature type="domain" description="Protein kinase" evidence="9">
    <location>
        <begin position="9"/>
        <end position="132"/>
    </location>
</feature>
<evidence type="ECO:0000256" key="4">
    <source>
        <dbReference type="ARBA" id="ARBA00022741"/>
    </source>
</evidence>
<organism evidence="10 11">
    <name type="scientific">Microthlaspi erraticum</name>
    <dbReference type="NCBI Taxonomy" id="1685480"/>
    <lineage>
        <taxon>Eukaryota</taxon>
        <taxon>Viridiplantae</taxon>
        <taxon>Streptophyta</taxon>
        <taxon>Embryophyta</taxon>
        <taxon>Tracheophyta</taxon>
        <taxon>Spermatophyta</taxon>
        <taxon>Magnoliopsida</taxon>
        <taxon>eudicotyledons</taxon>
        <taxon>Gunneridae</taxon>
        <taxon>Pentapetalae</taxon>
        <taxon>rosids</taxon>
        <taxon>malvids</taxon>
        <taxon>Brassicales</taxon>
        <taxon>Brassicaceae</taxon>
        <taxon>Coluteocarpeae</taxon>
        <taxon>Microthlaspi</taxon>
    </lineage>
</organism>